<dbReference type="EMBL" id="CAJNJA010063863">
    <property type="protein sequence ID" value="CAE7880728.1"/>
    <property type="molecule type" value="Genomic_DNA"/>
</dbReference>
<keyword evidence="4" id="KW-1185">Reference proteome</keyword>
<evidence type="ECO:0000313" key="3">
    <source>
        <dbReference type="EMBL" id="CAE7880728.1"/>
    </source>
</evidence>
<dbReference type="AlphaFoldDB" id="A0A813AUC4"/>
<feature type="domain" description="FPL" evidence="2">
    <location>
        <begin position="12"/>
        <end position="125"/>
    </location>
</feature>
<dbReference type="GO" id="GO:1901096">
    <property type="term" value="P:regulation of autophagosome maturation"/>
    <property type="evidence" value="ECO:0007669"/>
    <property type="project" value="TreeGrafter"/>
</dbReference>
<dbReference type="PANTHER" id="PTHR21481:SF0">
    <property type="entry name" value="PROTEIN CLEC16A"/>
    <property type="match status" value="1"/>
</dbReference>
<reference evidence="3" key="1">
    <citation type="submission" date="2021-02" db="EMBL/GenBank/DDBJ databases">
        <authorList>
            <person name="Dougan E. K."/>
            <person name="Rhodes N."/>
            <person name="Thang M."/>
            <person name="Chan C."/>
        </authorList>
    </citation>
    <scope>NUCLEOTIDE SEQUENCE</scope>
</reference>
<dbReference type="PANTHER" id="PTHR21481">
    <property type="entry name" value="PROTEIN CLEC16A"/>
    <property type="match status" value="1"/>
</dbReference>
<evidence type="ECO:0000259" key="2">
    <source>
        <dbReference type="Pfam" id="PF09758"/>
    </source>
</evidence>
<dbReference type="GO" id="GO:0005770">
    <property type="term" value="C:late endosome"/>
    <property type="evidence" value="ECO:0007669"/>
    <property type="project" value="TreeGrafter"/>
</dbReference>
<dbReference type="Pfam" id="PF09758">
    <property type="entry name" value="FPL"/>
    <property type="match status" value="1"/>
</dbReference>
<organism evidence="3 4">
    <name type="scientific">Symbiodinium necroappetens</name>
    <dbReference type="NCBI Taxonomy" id="1628268"/>
    <lineage>
        <taxon>Eukaryota</taxon>
        <taxon>Sar</taxon>
        <taxon>Alveolata</taxon>
        <taxon>Dinophyceae</taxon>
        <taxon>Suessiales</taxon>
        <taxon>Symbiodiniaceae</taxon>
        <taxon>Symbiodinium</taxon>
    </lineage>
</organism>
<sequence length="134" mass="14924">MLVDGLLAFETLDRVRVQLLQTLSILLVNVRKPTFRYVLQTGAYNRLLRGKPYLPDGDAEALYMNIQKRLAMNVDEQAAELLLMTVGHGEDEAPTVQLPLMTEAIGFLFNEENLARTGARVVCLSGWAAAMSEE</sequence>
<evidence type="ECO:0000256" key="1">
    <source>
        <dbReference type="ARBA" id="ARBA00023006"/>
    </source>
</evidence>
<dbReference type="GO" id="GO:0006914">
    <property type="term" value="P:autophagy"/>
    <property type="evidence" value="ECO:0007669"/>
    <property type="project" value="UniProtKB-KW"/>
</dbReference>
<accession>A0A813AUC4</accession>
<name>A0A813AUC4_9DINO</name>
<comment type="caution">
    <text evidence="3">The sequence shown here is derived from an EMBL/GenBank/DDBJ whole genome shotgun (WGS) entry which is preliminary data.</text>
</comment>
<dbReference type="InterPro" id="IPR019155">
    <property type="entry name" value="CLEC16A/TT9_N"/>
</dbReference>
<evidence type="ECO:0000313" key="4">
    <source>
        <dbReference type="Proteomes" id="UP000601435"/>
    </source>
</evidence>
<keyword evidence="1" id="KW-0072">Autophagy</keyword>
<protein>
    <submittedName>
        <fullName evidence="3">TT9 protein</fullName>
    </submittedName>
</protein>
<proteinExistence type="predicted"/>
<dbReference type="GO" id="GO:0005794">
    <property type="term" value="C:Golgi apparatus"/>
    <property type="evidence" value="ECO:0007669"/>
    <property type="project" value="TreeGrafter"/>
</dbReference>
<dbReference type="OrthoDB" id="361399at2759"/>
<gene>
    <name evidence="3" type="primary">TT9</name>
    <name evidence="3" type="ORF">SNEC2469_LOCUS28909</name>
</gene>
<dbReference type="Proteomes" id="UP000601435">
    <property type="component" value="Unassembled WGS sequence"/>
</dbReference>
<dbReference type="GO" id="GO:0016197">
    <property type="term" value="P:endosomal transport"/>
    <property type="evidence" value="ECO:0007669"/>
    <property type="project" value="TreeGrafter"/>
</dbReference>
<dbReference type="GO" id="GO:0007034">
    <property type="term" value="P:vacuolar transport"/>
    <property type="evidence" value="ECO:0007669"/>
    <property type="project" value="TreeGrafter"/>
</dbReference>
<dbReference type="InterPro" id="IPR039272">
    <property type="entry name" value="CLEC16A/TT9"/>
</dbReference>